<organism evidence="5 6">
    <name type="scientific">Eubacterium plexicaudatum ASF492</name>
    <dbReference type="NCBI Taxonomy" id="1235802"/>
    <lineage>
        <taxon>Bacteria</taxon>
        <taxon>Bacillati</taxon>
        <taxon>Bacillota</taxon>
        <taxon>Clostridia</taxon>
        <taxon>Eubacteriales</taxon>
        <taxon>Eubacteriaceae</taxon>
        <taxon>Eubacterium</taxon>
    </lineage>
</organism>
<dbReference type="InterPro" id="IPR011109">
    <property type="entry name" value="DNA_bind_recombinase_dom"/>
</dbReference>
<dbReference type="Pfam" id="PF13408">
    <property type="entry name" value="Zn_ribbon_recom"/>
    <property type="match status" value="1"/>
</dbReference>
<evidence type="ECO:0000259" key="3">
    <source>
        <dbReference type="PROSITE" id="PS51736"/>
    </source>
</evidence>
<dbReference type="PANTHER" id="PTHR30461">
    <property type="entry name" value="DNA-INVERTASE FROM LAMBDOID PROPHAGE"/>
    <property type="match status" value="1"/>
</dbReference>
<comment type="caution">
    <text evidence="5">The sequence shown here is derived from an EMBL/GenBank/DDBJ whole genome shotgun (WGS) entry which is preliminary data.</text>
</comment>
<dbReference type="PROSITE" id="PS51736">
    <property type="entry name" value="RECOMBINASES_3"/>
    <property type="match status" value="1"/>
</dbReference>
<accession>N2AGB4</accession>
<dbReference type="GO" id="GO:0003677">
    <property type="term" value="F:DNA binding"/>
    <property type="evidence" value="ECO:0007669"/>
    <property type="project" value="InterPro"/>
</dbReference>
<dbReference type="AlphaFoldDB" id="N2AGB4"/>
<dbReference type="Pfam" id="PF07508">
    <property type="entry name" value="Recombinase"/>
    <property type="match status" value="1"/>
</dbReference>
<dbReference type="SMART" id="SM00857">
    <property type="entry name" value="Resolvase"/>
    <property type="match status" value="1"/>
</dbReference>
<evidence type="ECO:0000256" key="1">
    <source>
        <dbReference type="SAM" id="Coils"/>
    </source>
</evidence>
<keyword evidence="6" id="KW-1185">Reference proteome</keyword>
<feature type="domain" description="Resolvase/invertase-type recombinase catalytic" evidence="3">
    <location>
        <begin position="11"/>
        <end position="164"/>
    </location>
</feature>
<name>N2AGB4_9FIRM</name>
<dbReference type="SUPFAM" id="SSF53041">
    <property type="entry name" value="Resolvase-like"/>
    <property type="match status" value="1"/>
</dbReference>
<dbReference type="Proteomes" id="UP000012589">
    <property type="component" value="Unassembled WGS sequence"/>
</dbReference>
<dbReference type="STRING" id="1235802.C823_02505"/>
<dbReference type="InterPro" id="IPR025378">
    <property type="entry name" value="DUF4368"/>
</dbReference>
<dbReference type="Pfam" id="PF00239">
    <property type="entry name" value="Resolvase"/>
    <property type="match status" value="1"/>
</dbReference>
<protein>
    <recommendedName>
        <fullName evidence="7">Recombinase domain-containing protein</fullName>
    </recommendedName>
</protein>
<dbReference type="PROSITE" id="PS51737">
    <property type="entry name" value="RECOMBINASE_DNA_BIND"/>
    <property type="match status" value="1"/>
</dbReference>
<evidence type="ECO:0000313" key="5">
    <source>
        <dbReference type="EMBL" id="EMZ27046.1"/>
    </source>
</evidence>
<dbReference type="InterPro" id="IPR025827">
    <property type="entry name" value="Zn_ribbon_recom_dom"/>
</dbReference>
<feature type="domain" description="Recombinase" evidence="4">
    <location>
        <begin position="172"/>
        <end position="316"/>
    </location>
</feature>
<dbReference type="PANTHER" id="PTHR30461:SF23">
    <property type="entry name" value="DNA RECOMBINASE-RELATED"/>
    <property type="match status" value="1"/>
</dbReference>
<evidence type="ECO:0000256" key="2">
    <source>
        <dbReference type="SAM" id="MobiDB-lite"/>
    </source>
</evidence>
<dbReference type="Gene3D" id="3.90.1750.20">
    <property type="entry name" value="Putative Large Serine Recombinase, Chain B, Domain 2"/>
    <property type="match status" value="1"/>
</dbReference>
<dbReference type="InterPro" id="IPR006119">
    <property type="entry name" value="Resolv_N"/>
</dbReference>
<dbReference type="eggNOG" id="COG1961">
    <property type="taxonomic scope" value="Bacteria"/>
</dbReference>
<sequence>MNANLNIDMYDADVYLRLSKEDGDKEESDSITNQRELILEFLKSREDIRIHAVRVDDGYSGVNFERPAFQQMLEDIKTGKVNCVVTKDLSRFGRNHIEVGKYIEKIFPYLGVRFIAVNDRYDSLADDPQADNIIIPFKNLINDAYCRDISIKIRSNLEAKRKRGDFVGPFAPYGYRKSYEDKNKLEVDEEAAEVVRSIFRLYLQGNNAYKIAEKLNKKNILTPMDYKKESGSAFYTGFKKNIKSKWTHMHILRILSNPVYTGTLVQGKETTPNYKVKKKVKRDKGRWSRVENTHEAIVAAVDFSNVQEQLEMDTRTGTAKEQVYHLSGVVKCGDCGANMVRKTVPSGKRKFVYYVCGGHKGNKDICSPHSINVEALEESVLKLLNSQIRNVTDLGRILDKLDDAQIRKGEIDKRSRQAAKKKEEIEKYNHLRLDLYEDYKDGLITKEEYLELKEIYENRIQAAEQILEAMEVEAAFLAGGREDTCSWVNEFKKYGLLERLSREVVISLIAQIFVYEKKEGERYPRIEVQFKYAEEFQASLGLLEELQKDGDLSVKEESCSGEEGTLSGHPLMQTVSHGDKEGTYGKDE</sequence>
<evidence type="ECO:0000259" key="4">
    <source>
        <dbReference type="PROSITE" id="PS51737"/>
    </source>
</evidence>
<evidence type="ECO:0008006" key="7">
    <source>
        <dbReference type="Google" id="ProtNLM"/>
    </source>
</evidence>
<dbReference type="EMBL" id="AQFT01000074">
    <property type="protein sequence ID" value="EMZ27046.1"/>
    <property type="molecule type" value="Genomic_DNA"/>
</dbReference>
<dbReference type="Gene3D" id="3.40.50.1390">
    <property type="entry name" value="Resolvase, N-terminal catalytic domain"/>
    <property type="match status" value="1"/>
</dbReference>
<dbReference type="GO" id="GO:0000150">
    <property type="term" value="F:DNA strand exchange activity"/>
    <property type="evidence" value="ECO:0007669"/>
    <property type="project" value="InterPro"/>
</dbReference>
<dbReference type="InterPro" id="IPR038109">
    <property type="entry name" value="DNA_bind_recomb_sf"/>
</dbReference>
<feature type="region of interest" description="Disordered" evidence="2">
    <location>
        <begin position="553"/>
        <end position="588"/>
    </location>
</feature>
<dbReference type="Pfam" id="PF14287">
    <property type="entry name" value="DUF4368"/>
    <property type="match status" value="1"/>
</dbReference>
<dbReference type="InterPro" id="IPR050639">
    <property type="entry name" value="SSR_resolvase"/>
</dbReference>
<proteinExistence type="predicted"/>
<keyword evidence="1" id="KW-0175">Coiled coil</keyword>
<dbReference type="PATRIC" id="fig|1235802.3.peg.2649"/>
<feature type="compositionally biased region" description="Basic and acidic residues" evidence="2">
    <location>
        <begin position="577"/>
        <end position="588"/>
    </location>
</feature>
<reference evidence="5 6" key="1">
    <citation type="journal article" date="2014" name="Genome Announc.">
        <title>Draft genome sequences of the altered schaedler flora, a defined bacterial community from gnotobiotic mice.</title>
        <authorList>
            <person name="Wannemuehler M.J."/>
            <person name="Overstreet A.M."/>
            <person name="Ward D.V."/>
            <person name="Phillips G.J."/>
        </authorList>
    </citation>
    <scope>NUCLEOTIDE SEQUENCE [LARGE SCALE GENOMIC DNA]</scope>
    <source>
        <strain evidence="5 6">ASF492</strain>
    </source>
</reference>
<dbReference type="InterPro" id="IPR036162">
    <property type="entry name" value="Resolvase-like_N_sf"/>
</dbReference>
<gene>
    <name evidence="5" type="ORF">C823_02505</name>
</gene>
<dbReference type="HOGENOM" id="CLU_010686_18_2_9"/>
<feature type="coiled-coil region" evidence="1">
    <location>
        <begin position="446"/>
        <end position="473"/>
    </location>
</feature>
<evidence type="ECO:0000313" key="6">
    <source>
        <dbReference type="Proteomes" id="UP000012589"/>
    </source>
</evidence>